<dbReference type="KEGG" id="amq:AMETH_5546"/>
<dbReference type="InterPro" id="IPR015421">
    <property type="entry name" value="PyrdxlP-dep_Trfase_major"/>
</dbReference>
<dbReference type="InterPro" id="IPR051446">
    <property type="entry name" value="HTH_trans_reg/aminotransferase"/>
</dbReference>
<dbReference type="Proteomes" id="UP000062973">
    <property type="component" value="Chromosome"/>
</dbReference>
<proteinExistence type="predicted"/>
<dbReference type="PANTHER" id="PTHR46577">
    <property type="entry name" value="HTH-TYPE TRANSCRIPTIONAL REGULATORY PROTEIN GABR"/>
    <property type="match status" value="1"/>
</dbReference>
<evidence type="ECO:0000259" key="1">
    <source>
        <dbReference type="Pfam" id="PF00155"/>
    </source>
</evidence>
<dbReference type="AlphaFoldDB" id="A0A076MYB2"/>
<keyword evidence="3" id="KW-1185">Reference proteome</keyword>
<dbReference type="InterPro" id="IPR004839">
    <property type="entry name" value="Aminotransferase_I/II_large"/>
</dbReference>
<dbReference type="GO" id="GO:0030170">
    <property type="term" value="F:pyridoxal phosphate binding"/>
    <property type="evidence" value="ECO:0007669"/>
    <property type="project" value="InterPro"/>
</dbReference>
<dbReference type="PANTHER" id="PTHR46577:SF1">
    <property type="entry name" value="HTH-TYPE TRANSCRIPTIONAL REGULATORY PROTEIN GABR"/>
    <property type="match status" value="1"/>
</dbReference>
<dbReference type="HOGENOM" id="CLU_1745853_0_0_11"/>
<accession>A0A076MYB2</accession>
<dbReference type="GO" id="GO:0008483">
    <property type="term" value="F:transaminase activity"/>
    <property type="evidence" value="ECO:0007669"/>
    <property type="project" value="UniProtKB-KW"/>
</dbReference>
<keyword evidence="2" id="KW-0808">Transferase</keyword>
<dbReference type="Gene3D" id="3.40.640.10">
    <property type="entry name" value="Type I PLP-dependent aspartate aminotransferase-like (Major domain)"/>
    <property type="match status" value="1"/>
</dbReference>
<organism evidence="2 3">
    <name type="scientific">Amycolatopsis methanolica 239</name>
    <dbReference type="NCBI Taxonomy" id="1068978"/>
    <lineage>
        <taxon>Bacteria</taxon>
        <taxon>Bacillati</taxon>
        <taxon>Actinomycetota</taxon>
        <taxon>Actinomycetes</taxon>
        <taxon>Pseudonocardiales</taxon>
        <taxon>Pseudonocardiaceae</taxon>
        <taxon>Amycolatopsis</taxon>
        <taxon>Amycolatopsis methanolica group</taxon>
    </lineage>
</organism>
<dbReference type="InterPro" id="IPR015424">
    <property type="entry name" value="PyrdxlP-dep_Trfase"/>
</dbReference>
<reference evidence="2 3" key="1">
    <citation type="submission" date="2014-07" db="EMBL/GenBank/DDBJ databases">
        <title>Whole Genome Sequence of the Amycolatopsis methanolica 239.</title>
        <authorList>
            <person name="Tang B."/>
        </authorList>
    </citation>
    <scope>NUCLEOTIDE SEQUENCE [LARGE SCALE GENOMIC DNA]</scope>
    <source>
        <strain evidence="2 3">239</strain>
    </source>
</reference>
<dbReference type="STRING" id="1068978.AMETH_5546"/>
<dbReference type="EMBL" id="CP009110">
    <property type="protein sequence ID" value="AIJ25638.1"/>
    <property type="molecule type" value="Genomic_DNA"/>
</dbReference>
<dbReference type="eggNOG" id="COG1167">
    <property type="taxonomic scope" value="Bacteria"/>
</dbReference>
<dbReference type="PATRIC" id="fig|1068978.7.peg.5954"/>
<name>A0A076MYB2_AMYME</name>
<dbReference type="Pfam" id="PF00155">
    <property type="entry name" value="Aminotran_1_2"/>
    <property type="match status" value="1"/>
</dbReference>
<sequence>MRSRPSAEPREKSGPPTSAWFQDARWDLFPGRPDLSSFPRTAWASAMRRVLQSLPAGSFDYGDPAGPAVLREALARYLARSRGVLADPDRILVCGGYSHAISVLGHLFHEIAFEDPSLPEFRDGAAKGGAVAVDERGIRVSELDSPVPS</sequence>
<feature type="domain" description="Aminotransferase class I/classII large" evidence="1">
    <location>
        <begin position="41"/>
        <end position="129"/>
    </location>
</feature>
<evidence type="ECO:0000313" key="3">
    <source>
        <dbReference type="Proteomes" id="UP000062973"/>
    </source>
</evidence>
<evidence type="ECO:0000313" key="2">
    <source>
        <dbReference type="EMBL" id="AIJ25638.1"/>
    </source>
</evidence>
<keyword evidence="2" id="KW-0032">Aminotransferase</keyword>
<gene>
    <name evidence="2" type="ORF">AMETH_5546</name>
</gene>
<protein>
    <submittedName>
        <fullName evidence="2">Transcriptional regulator, GntR family with aminotransferase activity</fullName>
    </submittedName>
</protein>
<dbReference type="SUPFAM" id="SSF53383">
    <property type="entry name" value="PLP-dependent transferases"/>
    <property type="match status" value="1"/>
</dbReference>